<accession>A0A5C5UV87</accession>
<dbReference type="InterPro" id="IPR041628">
    <property type="entry name" value="ChlI/MoxR_AAA_lid"/>
</dbReference>
<evidence type="ECO:0000259" key="4">
    <source>
        <dbReference type="Pfam" id="PF07726"/>
    </source>
</evidence>
<reference evidence="6 7" key="1">
    <citation type="submission" date="2019-02" db="EMBL/GenBank/DDBJ databases">
        <title>Deep-cultivation of Planctomycetes and their phenomic and genomic characterization uncovers novel biology.</title>
        <authorList>
            <person name="Wiegand S."/>
            <person name="Jogler M."/>
            <person name="Boedeker C."/>
            <person name="Pinto D."/>
            <person name="Vollmers J."/>
            <person name="Rivas-Marin E."/>
            <person name="Kohn T."/>
            <person name="Peeters S.H."/>
            <person name="Heuer A."/>
            <person name="Rast P."/>
            <person name="Oberbeckmann S."/>
            <person name="Bunk B."/>
            <person name="Jeske O."/>
            <person name="Meyerdierks A."/>
            <person name="Storesund J.E."/>
            <person name="Kallscheuer N."/>
            <person name="Luecker S."/>
            <person name="Lage O.M."/>
            <person name="Pohl T."/>
            <person name="Merkel B.J."/>
            <person name="Hornburger P."/>
            <person name="Mueller R.-W."/>
            <person name="Bruemmer F."/>
            <person name="Labrenz M."/>
            <person name="Spormann A.M."/>
            <person name="Op Den Camp H."/>
            <person name="Overmann J."/>
            <person name="Amann R."/>
            <person name="Jetten M.S.M."/>
            <person name="Mascher T."/>
            <person name="Medema M.H."/>
            <person name="Devos D.P."/>
            <person name="Kaster A.-K."/>
            <person name="Ovreas L."/>
            <person name="Rohde M."/>
            <person name="Galperin M.Y."/>
            <person name="Jogler C."/>
        </authorList>
    </citation>
    <scope>NUCLEOTIDE SEQUENCE [LARGE SCALE GENOMIC DNA]</scope>
    <source>
        <strain evidence="6 7">Enr8</strain>
    </source>
</reference>
<dbReference type="OrthoDB" id="9808397at2"/>
<comment type="caution">
    <text evidence="6">The sequence shown here is derived from an EMBL/GenBank/DDBJ whole genome shotgun (WGS) entry which is preliminary data.</text>
</comment>
<protein>
    <submittedName>
        <fullName evidence="6">ATPase RavA</fullName>
        <ecNumber evidence="6">3.6.3.-</ecNumber>
    </submittedName>
</protein>
<dbReference type="EC" id="3.6.3.-" evidence="6"/>
<keyword evidence="1" id="KW-0547">Nucleotide-binding</keyword>
<keyword evidence="7" id="KW-1185">Reference proteome</keyword>
<dbReference type="InterPro" id="IPR011703">
    <property type="entry name" value="ATPase_AAA-3"/>
</dbReference>
<keyword evidence="2" id="KW-0067">ATP-binding</keyword>
<dbReference type="SUPFAM" id="SSF52540">
    <property type="entry name" value="P-loop containing nucleoside triphosphate hydrolases"/>
    <property type="match status" value="1"/>
</dbReference>
<dbReference type="CDD" id="cd00009">
    <property type="entry name" value="AAA"/>
    <property type="match status" value="1"/>
</dbReference>
<dbReference type="InterPro" id="IPR050764">
    <property type="entry name" value="CbbQ/NirQ/NorQ/GpvN"/>
</dbReference>
<evidence type="ECO:0000256" key="3">
    <source>
        <dbReference type="ARBA" id="ARBA00061607"/>
    </source>
</evidence>
<dbReference type="PANTHER" id="PTHR42759">
    <property type="entry name" value="MOXR FAMILY PROTEIN"/>
    <property type="match status" value="1"/>
</dbReference>
<dbReference type="Gene3D" id="3.40.50.300">
    <property type="entry name" value="P-loop containing nucleotide triphosphate hydrolases"/>
    <property type="match status" value="1"/>
</dbReference>
<dbReference type="GO" id="GO:0005524">
    <property type="term" value="F:ATP binding"/>
    <property type="evidence" value="ECO:0007669"/>
    <property type="project" value="UniProtKB-KW"/>
</dbReference>
<evidence type="ECO:0000259" key="5">
    <source>
        <dbReference type="Pfam" id="PF17863"/>
    </source>
</evidence>
<evidence type="ECO:0000313" key="6">
    <source>
        <dbReference type="EMBL" id="TWT30078.1"/>
    </source>
</evidence>
<dbReference type="PIRSF" id="PIRSF002849">
    <property type="entry name" value="AAA_ATPase_chaperone_MoxR_prd"/>
    <property type="match status" value="1"/>
</dbReference>
<dbReference type="RefSeq" id="WP_146436352.1">
    <property type="nucleotide sequence ID" value="NZ_SJPF01000006.1"/>
</dbReference>
<dbReference type="GO" id="GO:0016887">
    <property type="term" value="F:ATP hydrolysis activity"/>
    <property type="evidence" value="ECO:0007669"/>
    <property type="project" value="InterPro"/>
</dbReference>
<gene>
    <name evidence="6" type="primary">ravA_4</name>
    <name evidence="6" type="ORF">Enr8_47350</name>
</gene>
<dbReference type="AlphaFoldDB" id="A0A5C5UV87"/>
<name>A0A5C5UV87_9BACT</name>
<organism evidence="6 7">
    <name type="scientific">Blastopirellula retiformator</name>
    <dbReference type="NCBI Taxonomy" id="2527970"/>
    <lineage>
        <taxon>Bacteria</taxon>
        <taxon>Pseudomonadati</taxon>
        <taxon>Planctomycetota</taxon>
        <taxon>Planctomycetia</taxon>
        <taxon>Pirellulales</taxon>
        <taxon>Pirellulaceae</taxon>
        <taxon>Blastopirellula</taxon>
    </lineage>
</organism>
<evidence type="ECO:0000256" key="1">
    <source>
        <dbReference type="ARBA" id="ARBA00022741"/>
    </source>
</evidence>
<dbReference type="Gene3D" id="1.10.8.80">
    <property type="entry name" value="Magnesium chelatase subunit I, C-Terminal domain"/>
    <property type="match status" value="1"/>
</dbReference>
<dbReference type="Pfam" id="PF17863">
    <property type="entry name" value="AAA_lid_2"/>
    <property type="match status" value="1"/>
</dbReference>
<keyword evidence="6" id="KW-0378">Hydrolase</keyword>
<dbReference type="EMBL" id="SJPF01000006">
    <property type="protein sequence ID" value="TWT30078.1"/>
    <property type="molecule type" value="Genomic_DNA"/>
</dbReference>
<comment type="similarity">
    <text evidence="3">Belongs to the MoxR family.</text>
</comment>
<evidence type="ECO:0000256" key="2">
    <source>
        <dbReference type="ARBA" id="ARBA00022840"/>
    </source>
</evidence>
<proteinExistence type="inferred from homology"/>
<dbReference type="InterPro" id="IPR027417">
    <property type="entry name" value="P-loop_NTPase"/>
</dbReference>
<evidence type="ECO:0000313" key="7">
    <source>
        <dbReference type="Proteomes" id="UP000318878"/>
    </source>
</evidence>
<sequence>MPAELTSLVAELETSISRVVLGKSEVVRKCLITLLAGEHLLLEDVPGVGKTLVGKALARSLDGEFCRLQFTPDLLPSDIVGSNVFNNKTHEFVFHRGPIFANIVIADEINRTSPRTQSALLEAMSDNQVSVDGVTHDLPTPFMVIATQNPFEFEGTYPLPESQLDRFLMRISMGYPDRTAERQILETHRRGEPVAELSPVLLCEQIKQLQDAVREIDMNDSVHEYLLDIIEATRDTDDLQVGASTRAAISLYRAAQSFAMIEGRDFVVPDDVKQLAVSVLAHRVIPKGYLHAGQREAVETIVGRIVDEVAVPT</sequence>
<dbReference type="FunFam" id="3.40.50.300:FF:000640">
    <property type="entry name" value="MoxR family ATPase"/>
    <property type="match status" value="1"/>
</dbReference>
<dbReference type="Pfam" id="PF07726">
    <property type="entry name" value="AAA_3"/>
    <property type="match status" value="1"/>
</dbReference>
<feature type="domain" description="ChlI/MoxR AAA lid" evidence="5">
    <location>
        <begin position="232"/>
        <end position="287"/>
    </location>
</feature>
<dbReference type="Proteomes" id="UP000318878">
    <property type="component" value="Unassembled WGS sequence"/>
</dbReference>
<feature type="domain" description="ATPase AAA-3" evidence="4">
    <location>
        <begin position="39"/>
        <end position="169"/>
    </location>
</feature>
<dbReference type="PANTHER" id="PTHR42759:SF5">
    <property type="entry name" value="METHANOL DEHYDROGENASE REGULATOR"/>
    <property type="match status" value="1"/>
</dbReference>